<evidence type="ECO:0000313" key="3">
    <source>
        <dbReference type="Proteomes" id="UP000215215"/>
    </source>
</evidence>
<accession>A0A235BRL2</accession>
<dbReference type="AlphaFoldDB" id="A0A235BRL2"/>
<evidence type="ECO:0000313" key="2">
    <source>
        <dbReference type="EMBL" id="OYD14659.1"/>
    </source>
</evidence>
<comment type="caution">
    <text evidence="2">The sequence shown here is derived from an EMBL/GenBank/DDBJ whole genome shotgun (WGS) entry which is preliminary data.</text>
</comment>
<reference evidence="2 3" key="1">
    <citation type="submission" date="2017-07" db="EMBL/GenBank/DDBJ databases">
        <title>Recovery of genomes from metagenomes via a dereplication, aggregation, and scoring strategy.</title>
        <authorList>
            <person name="Sieber C.M."/>
            <person name="Probst A.J."/>
            <person name="Sharrar A."/>
            <person name="Thomas B.C."/>
            <person name="Hess M."/>
            <person name="Tringe S.G."/>
            <person name="Banfield J.F."/>
        </authorList>
    </citation>
    <scope>NUCLEOTIDE SEQUENCE [LARGE SCALE GENOMIC DNA]</scope>
    <source>
        <strain evidence="2">JGI_Cruoil_03_44_89</strain>
    </source>
</reference>
<organism evidence="2 3">
    <name type="scientific">candidate division WOR-3 bacterium JGI_Cruoil_03_44_89</name>
    <dbReference type="NCBI Taxonomy" id="1973748"/>
    <lineage>
        <taxon>Bacteria</taxon>
        <taxon>Bacteria division WOR-3</taxon>
    </lineage>
</organism>
<proteinExistence type="predicted"/>
<dbReference type="InterPro" id="IPR025714">
    <property type="entry name" value="Methyltranfer_dom"/>
</dbReference>
<sequence>MDIYNFPQMYEVAFRTIPPLSLWRREWEREVYRFLVSLPFPPSSLLDACCGTGFLSTLIKEVYPNTKIVGIDKSESMIKFASAHFPSAEFRCEDFSSLTENFDVVIIGGGLTTIPIGDTVEVIERIAPLSFILSGYKSSIWSLSHRLFTRVVMGERCYIYTPSQIKEIFASRGINIKIRQIDVIEGSYAVYKL</sequence>
<feature type="domain" description="Methyltransferase" evidence="1">
    <location>
        <begin position="44"/>
        <end position="125"/>
    </location>
</feature>
<dbReference type="Pfam" id="PF13847">
    <property type="entry name" value="Methyltransf_31"/>
    <property type="match status" value="1"/>
</dbReference>
<dbReference type="CDD" id="cd02440">
    <property type="entry name" value="AdoMet_MTases"/>
    <property type="match status" value="1"/>
</dbReference>
<dbReference type="Proteomes" id="UP000215215">
    <property type="component" value="Unassembled WGS sequence"/>
</dbReference>
<name>A0A235BRL2_UNCW3</name>
<dbReference type="SUPFAM" id="SSF53335">
    <property type="entry name" value="S-adenosyl-L-methionine-dependent methyltransferases"/>
    <property type="match status" value="1"/>
</dbReference>
<protein>
    <recommendedName>
        <fullName evidence="1">Methyltransferase domain-containing protein</fullName>
    </recommendedName>
</protein>
<dbReference type="InterPro" id="IPR029063">
    <property type="entry name" value="SAM-dependent_MTases_sf"/>
</dbReference>
<evidence type="ECO:0000259" key="1">
    <source>
        <dbReference type="Pfam" id="PF13847"/>
    </source>
</evidence>
<dbReference type="Gene3D" id="3.40.50.150">
    <property type="entry name" value="Vaccinia Virus protein VP39"/>
    <property type="match status" value="1"/>
</dbReference>
<gene>
    <name evidence="2" type="ORF">CH333_07510</name>
</gene>
<dbReference type="EMBL" id="NOZQ01000168">
    <property type="protein sequence ID" value="OYD14659.1"/>
    <property type="molecule type" value="Genomic_DNA"/>
</dbReference>